<sequence>MFSPAHPTSGPFTPFNSVSRTDVPVVVTSQPPSPPGFESRDVPCIGMMSRVDDRTGLYVRAPSVGSSGGYLPHHLARVTVLAPRKQLYLQRRTHLSVSLQGGPAGSLSAAFGKINRLISKAAARDSCLHHRRWGVIAPPSHASYYKPNTRNIRRLLPDADPLPYKERNIVVTTCGDLYKKWRAEGHRGYMQAPETGAQVPIAYIHTGLDRVERGDNTERPLTLMLTGAPGNYEDYQKNIPFLDKNGVDVLSFNWPGFEFTMKTGYWWHSCDEKTRLAVDFLKELKIDKIDMLVSHSTGSTPAVQLVAEEPSIHVKSLALLMPIATRNFRGSQNPLLFNPAVRWAMKSRRGASIIMPLFQAVMSLSKHPTRGRPYDVFFAYHSCIGYEEHRVERQLTAIRNRKMPALVMVSDNDRLLSKDDNRTLLRRLGCDPDLTCLYDKGGHLLRSGNSDDVVKVIELKDGSHYAFSRYPGICNDALLELLKRSRQC</sequence>
<comment type="caution">
    <text evidence="1">The sequence shown here is derived from an EMBL/GenBank/DDBJ whole genome shotgun (WGS) entry which is preliminary data.</text>
</comment>
<organism evidence="1 2">
    <name type="scientific">Hyalomma asiaticum</name>
    <name type="common">Tick</name>
    <dbReference type="NCBI Taxonomy" id="266040"/>
    <lineage>
        <taxon>Eukaryota</taxon>
        <taxon>Metazoa</taxon>
        <taxon>Ecdysozoa</taxon>
        <taxon>Arthropoda</taxon>
        <taxon>Chelicerata</taxon>
        <taxon>Arachnida</taxon>
        <taxon>Acari</taxon>
        <taxon>Parasitiformes</taxon>
        <taxon>Ixodida</taxon>
        <taxon>Ixodoidea</taxon>
        <taxon>Ixodidae</taxon>
        <taxon>Hyalomminae</taxon>
        <taxon>Hyalomma</taxon>
    </lineage>
</organism>
<gene>
    <name evidence="1" type="ORF">HPB50_003447</name>
</gene>
<proteinExistence type="predicted"/>
<evidence type="ECO:0000313" key="1">
    <source>
        <dbReference type="EMBL" id="KAH6935119.1"/>
    </source>
</evidence>
<name>A0ACB7SMX7_HYAAI</name>
<evidence type="ECO:0000313" key="2">
    <source>
        <dbReference type="Proteomes" id="UP000821845"/>
    </source>
</evidence>
<dbReference type="Proteomes" id="UP000821845">
    <property type="component" value="Chromosome 3"/>
</dbReference>
<protein>
    <submittedName>
        <fullName evidence="1">Uncharacterized protein</fullName>
    </submittedName>
</protein>
<reference evidence="1" key="1">
    <citation type="submission" date="2020-05" db="EMBL/GenBank/DDBJ databases">
        <title>Large-scale comparative analyses of tick genomes elucidate their genetic diversity and vector capacities.</title>
        <authorList>
            <person name="Jia N."/>
            <person name="Wang J."/>
            <person name="Shi W."/>
            <person name="Du L."/>
            <person name="Sun Y."/>
            <person name="Zhan W."/>
            <person name="Jiang J."/>
            <person name="Wang Q."/>
            <person name="Zhang B."/>
            <person name="Ji P."/>
            <person name="Sakyi L.B."/>
            <person name="Cui X."/>
            <person name="Yuan T."/>
            <person name="Jiang B."/>
            <person name="Yang W."/>
            <person name="Lam T.T.-Y."/>
            <person name="Chang Q."/>
            <person name="Ding S."/>
            <person name="Wang X."/>
            <person name="Zhu J."/>
            <person name="Ruan X."/>
            <person name="Zhao L."/>
            <person name="Wei J."/>
            <person name="Que T."/>
            <person name="Du C."/>
            <person name="Cheng J."/>
            <person name="Dai P."/>
            <person name="Han X."/>
            <person name="Huang E."/>
            <person name="Gao Y."/>
            <person name="Liu J."/>
            <person name="Shao H."/>
            <person name="Ye R."/>
            <person name="Li L."/>
            <person name="Wei W."/>
            <person name="Wang X."/>
            <person name="Wang C."/>
            <person name="Yang T."/>
            <person name="Huo Q."/>
            <person name="Li W."/>
            <person name="Guo W."/>
            <person name="Chen H."/>
            <person name="Zhou L."/>
            <person name="Ni X."/>
            <person name="Tian J."/>
            <person name="Zhou Y."/>
            <person name="Sheng Y."/>
            <person name="Liu T."/>
            <person name="Pan Y."/>
            <person name="Xia L."/>
            <person name="Li J."/>
            <person name="Zhao F."/>
            <person name="Cao W."/>
        </authorList>
    </citation>
    <scope>NUCLEOTIDE SEQUENCE</scope>
    <source>
        <strain evidence="1">Hyas-2018</strain>
    </source>
</reference>
<keyword evidence="2" id="KW-1185">Reference proteome</keyword>
<accession>A0ACB7SMX7</accession>
<dbReference type="EMBL" id="CM023483">
    <property type="protein sequence ID" value="KAH6935119.1"/>
    <property type="molecule type" value="Genomic_DNA"/>
</dbReference>